<evidence type="ECO:0000313" key="2">
    <source>
        <dbReference type="Proteomes" id="UP000694843"/>
    </source>
</evidence>
<feature type="compositionally biased region" description="Low complexity" evidence="1">
    <location>
        <begin position="91"/>
        <end position="100"/>
    </location>
</feature>
<dbReference type="GeneID" id="108678768"/>
<protein>
    <submittedName>
        <fullName evidence="3">Uncharacterized protein LOC108678768</fullName>
    </submittedName>
</protein>
<gene>
    <name evidence="3" type="primary">LOC108678768</name>
</gene>
<dbReference type="Proteomes" id="UP000694843">
    <property type="component" value="Unplaced"/>
</dbReference>
<feature type="region of interest" description="Disordered" evidence="1">
    <location>
        <begin position="333"/>
        <end position="353"/>
    </location>
</feature>
<dbReference type="RefSeq" id="XP_047740668.1">
    <property type="nucleotide sequence ID" value="XM_047884712.1"/>
</dbReference>
<dbReference type="OrthoDB" id="10403617at2759"/>
<reference evidence="3" key="1">
    <citation type="submission" date="2025-08" db="UniProtKB">
        <authorList>
            <consortium name="RefSeq"/>
        </authorList>
    </citation>
    <scope>IDENTIFICATION</scope>
</reference>
<dbReference type="KEGG" id="hazt:108678768"/>
<evidence type="ECO:0000313" key="3">
    <source>
        <dbReference type="RefSeq" id="XP_047740668.1"/>
    </source>
</evidence>
<accession>A0A979FVQ9</accession>
<feature type="compositionally biased region" description="Basic and acidic residues" evidence="1">
    <location>
        <begin position="79"/>
        <end position="88"/>
    </location>
</feature>
<keyword evidence="2" id="KW-1185">Reference proteome</keyword>
<feature type="compositionally biased region" description="Basic residues" evidence="1">
    <location>
        <begin position="1"/>
        <end position="10"/>
    </location>
</feature>
<evidence type="ECO:0000256" key="1">
    <source>
        <dbReference type="SAM" id="MobiDB-lite"/>
    </source>
</evidence>
<proteinExistence type="predicted"/>
<dbReference type="AlphaFoldDB" id="A0A979FVQ9"/>
<feature type="region of interest" description="Disordered" evidence="1">
    <location>
        <begin position="1"/>
        <end position="27"/>
    </location>
</feature>
<name>A0A979FVQ9_HYAAZ</name>
<sequence length="830" mass="93160">MVARGRRGRGLIRPSLSSSQGTERVERTIRAVDKTTISGQPALEEFEEVNEGHGTESEFAPKITAVMGAVKSSSATDWDQDKPQEELPPKSSANSNGSSNKLDSTSEFEFKVDDSEMAEFDVDNTVLGTPKNPNTPIANDRKVVHNNTSIPCNVTATHKDATYTNKDANASGKCVGPAASTSASAAKTASRKSKRKFGLEYILVSLNDASSAPASMKESPHECVLCLPGQSFNATLLAKHIHSADHLRRVLEMHSLSLFNEYRNEESTETLYTVLCQLIPMAEPPVKLLVVPSSNLQETRARTLKIITARKESLATCSSWNAVQAPQEKQVPKRTLEAVDTGGPSTKRPRPGLQATKPVLLVGDERAKELYDAYPAMQEICTLAWFPSARISKLLSGSIIALNSSYRVLIIIGLQNDFVTERTDGPKKLFMVNPNVDAIEKNVISFTHKIRAINPNLKLFFTIPNYIDFIDYSKRVKLLSKSDFERLEDFSRQIMTSYKRLNDTFRSISKSMFCYNMNITLRSKTKDNEKRLRSAADHMQFPPGTLSDGFRLSPEAIQKIAIDLHARVEKVLITRMDVACGSGPEMIQSWADCDNIIVIGDHQTFKFDSAAPTEVTKNVTLISERFQTMATLLERADKMLNPSVDLLVVVGFYREFAQNVINGRYTILEPQVPVKDEIFGLLLNYKKRWTNRFPRLTVVFTIPHVVDFFQYNTATNPEIQKTEHFTSQMNIYTHQFSINIMSFYKELRPVLTMGTTRIWLYHITNSLFEGFEDLLQTIGNFNVKPQFPPHSTLDGFKPGLSTALRLRANLIVYISKLLRKNSVPVFTKRK</sequence>
<organism evidence="2 3">
    <name type="scientific">Hyalella azteca</name>
    <name type="common">Amphipod</name>
    <dbReference type="NCBI Taxonomy" id="294128"/>
    <lineage>
        <taxon>Eukaryota</taxon>
        <taxon>Metazoa</taxon>
        <taxon>Ecdysozoa</taxon>
        <taxon>Arthropoda</taxon>
        <taxon>Crustacea</taxon>
        <taxon>Multicrustacea</taxon>
        <taxon>Malacostraca</taxon>
        <taxon>Eumalacostraca</taxon>
        <taxon>Peracarida</taxon>
        <taxon>Amphipoda</taxon>
        <taxon>Senticaudata</taxon>
        <taxon>Talitrida</taxon>
        <taxon>Talitroidea</taxon>
        <taxon>Hyalellidae</taxon>
        <taxon>Hyalella</taxon>
    </lineage>
</organism>
<feature type="region of interest" description="Disordered" evidence="1">
    <location>
        <begin position="71"/>
        <end position="105"/>
    </location>
</feature>